<dbReference type="Proteomes" id="UP001231649">
    <property type="component" value="Chromosome 7"/>
</dbReference>
<name>A0ACC2QVW2_9NEOP</name>
<accession>A0ACC2QVW2</accession>
<organism evidence="1 2">
    <name type="scientific">Mythimna loreyi</name>
    <dbReference type="NCBI Taxonomy" id="667449"/>
    <lineage>
        <taxon>Eukaryota</taxon>
        <taxon>Metazoa</taxon>
        <taxon>Ecdysozoa</taxon>
        <taxon>Arthropoda</taxon>
        <taxon>Hexapoda</taxon>
        <taxon>Insecta</taxon>
        <taxon>Pterygota</taxon>
        <taxon>Neoptera</taxon>
        <taxon>Endopterygota</taxon>
        <taxon>Lepidoptera</taxon>
        <taxon>Glossata</taxon>
        <taxon>Ditrysia</taxon>
        <taxon>Noctuoidea</taxon>
        <taxon>Noctuidae</taxon>
        <taxon>Noctuinae</taxon>
        <taxon>Hadenini</taxon>
        <taxon>Mythimna</taxon>
    </lineage>
</organism>
<sequence>MAGVQRTPPGPSNTQKYNTSQSTQSQTQPGPDTNTPIITSDYVNINRTKRARQGNSPQGATVEVEISSDVKNTQDDSITQTLLEQTKIMSKLLSEVSQIKTQNTQIQATNTEIRKSNEEIEKSMFYMNQNFEDLRKEVEDLRKERQEQQKYIESLEQKISDLQHRSRSSGVELRNVPQGNAENHTTLMKTVCSIGEAVGVQIPESELRDVYRLPGKSTTSDLPRPIIAEFTRVQTKQSLLSAVRLFNKDKDKDRKLNTTVIGFPGKHQPVYVTEQLPTSTKKLFYQSREFAKRYNYTYCWISNGNIFLRKKEGDKQILISNEKCLQDLGDKNT</sequence>
<dbReference type="EMBL" id="CM056783">
    <property type="protein sequence ID" value="KAJ8726763.1"/>
    <property type="molecule type" value="Genomic_DNA"/>
</dbReference>
<proteinExistence type="predicted"/>
<comment type="caution">
    <text evidence="1">The sequence shown here is derived from an EMBL/GenBank/DDBJ whole genome shotgun (WGS) entry which is preliminary data.</text>
</comment>
<gene>
    <name evidence="1" type="ORF">PYW08_015160</name>
</gene>
<reference evidence="1" key="1">
    <citation type="submission" date="2023-03" db="EMBL/GenBank/DDBJ databases">
        <title>Chromosome-level genomes of two armyworms, Mythimna separata and Mythimna loreyi, provide insights into the biosynthesis and reception of sex pheromones.</title>
        <authorList>
            <person name="Zhao H."/>
        </authorList>
    </citation>
    <scope>NUCLEOTIDE SEQUENCE</scope>
    <source>
        <strain evidence="1">BeijingLab</strain>
    </source>
</reference>
<protein>
    <submittedName>
        <fullName evidence="1">Uncharacterized protein</fullName>
    </submittedName>
</protein>
<keyword evidence="2" id="KW-1185">Reference proteome</keyword>
<evidence type="ECO:0000313" key="1">
    <source>
        <dbReference type="EMBL" id="KAJ8726763.1"/>
    </source>
</evidence>
<evidence type="ECO:0000313" key="2">
    <source>
        <dbReference type="Proteomes" id="UP001231649"/>
    </source>
</evidence>